<dbReference type="AlphaFoldDB" id="A0A1C7MMR7"/>
<dbReference type="Proteomes" id="UP000092993">
    <property type="component" value="Unassembled WGS sequence"/>
</dbReference>
<feature type="region of interest" description="Disordered" evidence="1">
    <location>
        <begin position="1"/>
        <end position="22"/>
    </location>
</feature>
<accession>A0A1C7MMR7</accession>
<name>A0A1C7MMR7_GRIFR</name>
<keyword evidence="3" id="KW-1185">Reference proteome</keyword>
<dbReference type="EMBL" id="LUGG01000002">
    <property type="protein sequence ID" value="OBZ78165.1"/>
    <property type="molecule type" value="Genomic_DNA"/>
</dbReference>
<protein>
    <submittedName>
        <fullName evidence="2">Uncharacterized protein</fullName>
    </submittedName>
</protein>
<sequence>MKLRTKPERRNGVASIDEEAAPVNEQRLECSAGGFPKSVSGGKVDLGKFQRGGLAPCGYGPSIADDQTHICNLSPLLLTHLSSPCAPLASVLTTSHAGLLQAILDDQPPTSSPPPPPPTNLYLRSSAVAAQTLGRSNRPQTHPQFVEFAAEGIDGALSRELEPHADGDVRRVRHRPALPSAEECARRVPLAAPVLA</sequence>
<evidence type="ECO:0000256" key="1">
    <source>
        <dbReference type="SAM" id="MobiDB-lite"/>
    </source>
</evidence>
<feature type="compositionally biased region" description="Basic and acidic residues" evidence="1">
    <location>
        <begin position="1"/>
        <end position="11"/>
    </location>
</feature>
<proteinExistence type="predicted"/>
<gene>
    <name evidence="2" type="ORF">A0H81_01711</name>
</gene>
<reference evidence="2 3" key="1">
    <citation type="submission" date="2016-03" db="EMBL/GenBank/DDBJ databases">
        <title>Whole genome sequencing of Grifola frondosa 9006-11.</title>
        <authorList>
            <person name="Min B."/>
            <person name="Park H."/>
            <person name="Kim J.-G."/>
            <person name="Cho H."/>
            <person name="Oh Y.-L."/>
            <person name="Kong W.-S."/>
            <person name="Choi I.-G."/>
        </authorList>
    </citation>
    <scope>NUCLEOTIDE SEQUENCE [LARGE SCALE GENOMIC DNA]</scope>
    <source>
        <strain evidence="2 3">9006-11</strain>
    </source>
</reference>
<comment type="caution">
    <text evidence="2">The sequence shown here is derived from an EMBL/GenBank/DDBJ whole genome shotgun (WGS) entry which is preliminary data.</text>
</comment>
<evidence type="ECO:0000313" key="3">
    <source>
        <dbReference type="Proteomes" id="UP000092993"/>
    </source>
</evidence>
<evidence type="ECO:0000313" key="2">
    <source>
        <dbReference type="EMBL" id="OBZ78165.1"/>
    </source>
</evidence>
<organism evidence="2 3">
    <name type="scientific">Grifola frondosa</name>
    <name type="common">Maitake</name>
    <name type="synonym">Polyporus frondosus</name>
    <dbReference type="NCBI Taxonomy" id="5627"/>
    <lineage>
        <taxon>Eukaryota</taxon>
        <taxon>Fungi</taxon>
        <taxon>Dikarya</taxon>
        <taxon>Basidiomycota</taxon>
        <taxon>Agaricomycotina</taxon>
        <taxon>Agaricomycetes</taxon>
        <taxon>Polyporales</taxon>
        <taxon>Grifolaceae</taxon>
        <taxon>Grifola</taxon>
    </lineage>
</organism>